<gene>
    <name evidence="5" type="ORF">B5V51_7875</name>
</gene>
<name>A0A2A4JZN7_HELVI</name>
<keyword evidence="1" id="KW-0472">Membrane</keyword>
<dbReference type="AlphaFoldDB" id="A0A2A4JZN7"/>
<dbReference type="SUPFAM" id="SSF56300">
    <property type="entry name" value="Metallo-dependent phosphatases"/>
    <property type="match status" value="1"/>
</dbReference>
<dbReference type="InterPro" id="IPR056230">
    <property type="entry name" value="TMEM62_C"/>
</dbReference>
<dbReference type="InterPro" id="IPR004843">
    <property type="entry name" value="Calcineurin-like_PHP"/>
</dbReference>
<evidence type="ECO:0000259" key="3">
    <source>
        <dbReference type="Pfam" id="PF24384"/>
    </source>
</evidence>
<proteinExistence type="predicted"/>
<feature type="domain" description="Calcineurin-like phosphoesterase" evidence="2">
    <location>
        <begin position="65"/>
        <end position="279"/>
    </location>
</feature>
<dbReference type="CDD" id="cd07401">
    <property type="entry name" value="MPP_TMEM62_N"/>
    <property type="match status" value="1"/>
</dbReference>
<feature type="transmembrane region" description="Helical" evidence="1">
    <location>
        <begin position="586"/>
        <end position="605"/>
    </location>
</feature>
<dbReference type="EMBL" id="NWSH01000345">
    <property type="protein sequence ID" value="PCG77236.1"/>
    <property type="molecule type" value="Genomic_DNA"/>
</dbReference>
<dbReference type="InterPro" id="IPR029052">
    <property type="entry name" value="Metallo-depent_PP-like"/>
</dbReference>
<evidence type="ECO:0000313" key="5">
    <source>
        <dbReference type="EMBL" id="PCG77236.1"/>
    </source>
</evidence>
<dbReference type="Pfam" id="PF24384">
    <property type="entry name" value="Ig_TMM62"/>
    <property type="match status" value="1"/>
</dbReference>
<dbReference type="Pfam" id="PF24394">
    <property type="entry name" value="TMEM62_C"/>
    <property type="match status" value="1"/>
</dbReference>
<feature type="domain" description="TMEM62 Ig-like" evidence="3">
    <location>
        <begin position="328"/>
        <end position="431"/>
    </location>
</feature>
<organism evidence="5">
    <name type="scientific">Heliothis virescens</name>
    <name type="common">Tobacco budworm moth</name>
    <dbReference type="NCBI Taxonomy" id="7102"/>
    <lineage>
        <taxon>Eukaryota</taxon>
        <taxon>Metazoa</taxon>
        <taxon>Ecdysozoa</taxon>
        <taxon>Arthropoda</taxon>
        <taxon>Hexapoda</taxon>
        <taxon>Insecta</taxon>
        <taxon>Pterygota</taxon>
        <taxon>Neoptera</taxon>
        <taxon>Endopterygota</taxon>
        <taxon>Lepidoptera</taxon>
        <taxon>Glossata</taxon>
        <taxon>Ditrysia</taxon>
        <taxon>Noctuoidea</taxon>
        <taxon>Noctuidae</taxon>
        <taxon>Heliothinae</taxon>
        <taxon>Heliothis</taxon>
    </lineage>
</organism>
<evidence type="ECO:0000259" key="2">
    <source>
        <dbReference type="Pfam" id="PF00149"/>
    </source>
</evidence>
<dbReference type="EMBL" id="NWSH01000345">
    <property type="protein sequence ID" value="PCG77235.1"/>
    <property type="molecule type" value="Genomic_DNA"/>
</dbReference>
<feature type="transmembrane region" description="Helical" evidence="1">
    <location>
        <begin position="490"/>
        <end position="509"/>
    </location>
</feature>
<keyword evidence="1" id="KW-0812">Transmembrane</keyword>
<evidence type="ECO:0000256" key="1">
    <source>
        <dbReference type="SAM" id="Phobius"/>
    </source>
</evidence>
<feature type="transmembrane region" description="Helical" evidence="1">
    <location>
        <begin position="441"/>
        <end position="469"/>
    </location>
</feature>
<dbReference type="STRING" id="7102.A0A2A4JZN7"/>
<dbReference type="GO" id="GO:0016787">
    <property type="term" value="F:hydrolase activity"/>
    <property type="evidence" value="ECO:0007669"/>
    <property type="project" value="InterPro"/>
</dbReference>
<dbReference type="PANTHER" id="PTHR14795:SF0">
    <property type="entry name" value="TRANSMEMBRANE PROTEIN 62"/>
    <property type="match status" value="1"/>
</dbReference>
<keyword evidence="1" id="KW-1133">Transmembrane helix</keyword>
<protein>
    <submittedName>
        <fullName evidence="5">Uncharacterized protein</fullName>
    </submittedName>
</protein>
<sequence length="651" mass="75202">MILSKSTVWVLCGLLLVSIFMANLLNIIATDHNFYIENENEGINFTRYLGEKYGKITDTTEKIIWFLQISDIHISIFRDPGRISQFQQFCDNTVKRINPSIVLATGDLTDAKAKDNLGSSQVKKEWIYYHNIVKESGVTETTVWLDIRGNHDNFNIRTISAQENYFRNYSVQGLVHAKSYLHFHQANKINVAFLGIDACPDPGLRRPFNFIGILDAAEQQSVQKLKAEAESKADHIVWFGHYPTSCILSLEHEPQRLNLRQLIGSSHSSQVYVCGHLHSMGGLVPRMYTKQKKGYLELELGDWKDNRMYRLAAIDHGIFSFVDQKHNVWPLVLVTNPKHARYTMPGREPLHLIPDSTHIRILAFSDVAVTSVEISFDKISWMGCRNTKGPLYVCQWLPHFFTKGINYLHVKVKDELEKEAFVEHPFTLDGSQMSFEISPRILLMLDAGVVFQAIFATLLMVNVLPLVILRMQKFPPRYRRKYARHLLRRLWLLSKIDRIFYPIVLYAVYIPFGPWAIGELIDGYIGAIFAWGILIKGAFLPEPFTYMYGSVQLMFVQIPLVFVLAHCLDYRLFGHNVRGFHRLVKNLPFVFLLSIQLLLAYFFWLEYGTMSFIFGPLRTWSIALSILLWYKTVNLPVEYCRNLTKMIEVPS</sequence>
<feature type="domain" description="TMEM62 C-terminal" evidence="4">
    <location>
        <begin position="454"/>
        <end position="575"/>
    </location>
</feature>
<evidence type="ECO:0000259" key="4">
    <source>
        <dbReference type="Pfam" id="PF24394"/>
    </source>
</evidence>
<reference evidence="5" key="1">
    <citation type="submission" date="2017-09" db="EMBL/GenBank/DDBJ databases">
        <title>Contemporary evolution of a Lepidopteran species, Heliothis virescens, in response to modern agricultural practices.</title>
        <authorList>
            <person name="Fritz M.L."/>
            <person name="Deyonke A.M."/>
            <person name="Papanicolaou A."/>
            <person name="Micinski S."/>
            <person name="Westbrook J."/>
            <person name="Gould F."/>
        </authorList>
    </citation>
    <scope>NUCLEOTIDE SEQUENCE [LARGE SCALE GENOMIC DNA]</scope>
    <source>
        <strain evidence="5">HvINT-</strain>
        <tissue evidence="5">Whole body</tissue>
    </source>
</reference>
<dbReference type="PANTHER" id="PTHR14795">
    <property type="entry name" value="HELICASE RELATED"/>
    <property type="match status" value="1"/>
</dbReference>
<dbReference type="Gene3D" id="3.60.21.10">
    <property type="match status" value="1"/>
</dbReference>
<dbReference type="InterPro" id="IPR056229">
    <property type="entry name" value="Ig_TMM62"/>
</dbReference>
<accession>A0A2A4JZN7</accession>
<dbReference type="Pfam" id="PF00149">
    <property type="entry name" value="Metallophos"/>
    <property type="match status" value="1"/>
</dbReference>
<feature type="transmembrane region" description="Helical" evidence="1">
    <location>
        <begin position="546"/>
        <end position="566"/>
    </location>
</feature>
<dbReference type="InterPro" id="IPR041871">
    <property type="entry name" value="MPP_TMEM62"/>
</dbReference>
<comment type="caution">
    <text evidence="5">The sequence shown here is derived from an EMBL/GenBank/DDBJ whole genome shotgun (WGS) entry which is preliminary data.</text>
</comment>